<keyword evidence="1" id="KW-0472">Membrane</keyword>
<feature type="transmembrane region" description="Helical" evidence="1">
    <location>
        <begin position="249"/>
        <end position="268"/>
    </location>
</feature>
<keyword evidence="1" id="KW-1133">Transmembrane helix</keyword>
<feature type="transmembrane region" description="Helical" evidence="1">
    <location>
        <begin position="127"/>
        <end position="152"/>
    </location>
</feature>
<feature type="transmembrane region" description="Helical" evidence="1">
    <location>
        <begin position="172"/>
        <end position="193"/>
    </location>
</feature>
<feature type="transmembrane region" description="Helical" evidence="1">
    <location>
        <begin position="375"/>
        <end position="397"/>
    </location>
</feature>
<feature type="transmembrane region" description="Helical" evidence="1">
    <location>
        <begin position="200"/>
        <end position="218"/>
    </location>
</feature>
<feature type="transmembrane region" description="Helical" evidence="1">
    <location>
        <begin position="7"/>
        <end position="28"/>
    </location>
</feature>
<reference evidence="2 3" key="1">
    <citation type="submission" date="2021-10" db="EMBL/GenBank/DDBJ databases">
        <title>Alishewanella koreense sp. nov. isolated from seawater of southwestern coast in South Korea and the proposal for the reclassification of Rheinheimera perlucida and Rheinheimera tuosuensis as Arsukibacterium perlucida and Arsukibacterium tuosuensis.</title>
        <authorList>
            <person name="Kim K.H."/>
            <person name="Ruan W."/>
            <person name="Kim K.R."/>
            <person name="Baek J.H."/>
            <person name="Jeon C.O."/>
        </authorList>
    </citation>
    <scope>NUCLEOTIDE SEQUENCE [LARGE SCALE GENOMIC DNA]</scope>
    <source>
        <strain evidence="2 3">16-MA</strain>
    </source>
</reference>
<sequence length="440" mass="48894">MSSIRHYLSIATPLDKLLVLLASLLVFIDWGNGLLWHTFGSSFGFSASIKLLLLLLLIYRGWQLNRQALHWPLSLMLLMLPGPLYVLWLTGHHYGLADLQLISKSAALLVALAYFSELARQQPQAFLRWLDGVFAASFLLLFVNSLLGLAGYGGTAYQPMDEVAQPFLGVKGFFISTNELSGLLLVLSCWLLVRSWQALRWFYPLLSLAALSIAALLLTKTGLFGVLLLVLLIPILLTPRAYFYAKRQWLLGLSAIILGLLMLLLWNLSSVLQWVGIYDKLQFAYQQRGIMGIILSSRDYYLQRNFTLVAERYPEWLQLFGVGQGGLRLHLKKYFIELDLFDLLLFYGLAGGLLFALSFWRVFGLSAGALKKASAAGPVLLLNSLLLLVALLAGHVLTSGMLWLPWALINAALLAQQALPRALALTLLQTETGAADERSA</sequence>
<feature type="transmembrane region" description="Helical" evidence="1">
    <location>
        <begin position="224"/>
        <end position="242"/>
    </location>
</feature>
<feature type="transmembrane region" description="Helical" evidence="1">
    <location>
        <begin position="71"/>
        <end position="88"/>
    </location>
</feature>
<comment type="caution">
    <text evidence="2">The sequence shown here is derived from an EMBL/GenBank/DDBJ whole genome shotgun (WGS) entry which is preliminary data.</text>
</comment>
<evidence type="ECO:0000313" key="3">
    <source>
        <dbReference type="Proteomes" id="UP000633814"/>
    </source>
</evidence>
<organism evidence="2 3">
    <name type="scientific">Alishewanella maricola</name>
    <dbReference type="NCBI Taxonomy" id="2795740"/>
    <lineage>
        <taxon>Bacteria</taxon>
        <taxon>Pseudomonadati</taxon>
        <taxon>Pseudomonadota</taxon>
        <taxon>Gammaproteobacteria</taxon>
        <taxon>Alteromonadales</taxon>
        <taxon>Alteromonadaceae</taxon>
        <taxon>Alishewanella</taxon>
    </lineage>
</organism>
<protein>
    <recommendedName>
        <fullName evidence="4">O-antigen polymerase</fullName>
    </recommendedName>
</protein>
<evidence type="ECO:0008006" key="4">
    <source>
        <dbReference type="Google" id="ProtNLM"/>
    </source>
</evidence>
<dbReference type="EMBL" id="JAEINI020000002">
    <property type="protein sequence ID" value="MCB5225988.1"/>
    <property type="molecule type" value="Genomic_DNA"/>
</dbReference>
<accession>A0ABS8C1E1</accession>
<dbReference type="Proteomes" id="UP000633814">
    <property type="component" value="Unassembled WGS sequence"/>
</dbReference>
<evidence type="ECO:0000313" key="2">
    <source>
        <dbReference type="EMBL" id="MCB5225988.1"/>
    </source>
</evidence>
<feature type="transmembrane region" description="Helical" evidence="1">
    <location>
        <begin position="94"/>
        <end position="115"/>
    </location>
</feature>
<proteinExistence type="predicted"/>
<evidence type="ECO:0000256" key="1">
    <source>
        <dbReference type="SAM" id="Phobius"/>
    </source>
</evidence>
<dbReference type="RefSeq" id="WP_226750082.1">
    <property type="nucleotide sequence ID" value="NZ_JAEINI020000002.1"/>
</dbReference>
<keyword evidence="3" id="KW-1185">Reference proteome</keyword>
<feature type="transmembrane region" description="Helical" evidence="1">
    <location>
        <begin position="34"/>
        <end position="59"/>
    </location>
</feature>
<name>A0ABS8C1E1_9ALTE</name>
<gene>
    <name evidence="2" type="ORF">JAO78_004095</name>
</gene>
<feature type="transmembrane region" description="Helical" evidence="1">
    <location>
        <begin position="344"/>
        <end position="363"/>
    </location>
</feature>
<keyword evidence="1" id="KW-0812">Transmembrane</keyword>